<protein>
    <submittedName>
        <fullName evidence="1">Uncharacterized protein</fullName>
    </submittedName>
</protein>
<name>E3NKM7_CAERE</name>
<dbReference type="InterPro" id="IPR017850">
    <property type="entry name" value="Alkaline_phosphatase_core_sf"/>
</dbReference>
<dbReference type="InterPro" id="IPR004245">
    <property type="entry name" value="DUF229"/>
</dbReference>
<keyword evidence="2" id="KW-1185">Reference proteome</keyword>
<dbReference type="HOGENOM" id="CLU_018076_1_0_1"/>
<sequence length="567" mass="66128">MKGFPGDFPTDNCDKNFKPWTELENGAWMIIKDGGANCSARCFEGVRASSKVVVGEWLEPGYVDCEFLEAVCWENGGEEVYGYIHTQIKPNSTTPPPSLFPNPPNVFVFTIDSMSFGSAKRSLPKFLIYFQSEFQAVEFPFVNKVGENSKPNGIPLWFGKSISGGRKVTWEEIVPDWNRTEFCDRYLDNETHIFKQFKQHGYTTLQMEDWEDTMIDSFPSCQGFYERPADHIFRPFSAFRAKYGMNITRKHLNGKLCRQNHHAIMDLLQQAITAYSDRPLFSWIWLIDIGHDYSNGPYRMDQYLIDYFENNRQVFDDSFVFFVSDHGFRMGVMTEIGLFERNNPYLAISIPKKYRDEKNGMLEMMRVNSRQLQTHFDTRATMLDILMYQPYTNFMDRKLISIPNEKGHSLLRKQPESPRTCGTLPIPKQYCICQVEKYKVLEESLMTRFGQKVIDHVHELLDESNFTSICHHYELNEVCILELTVFFKLEIRYVPSLIEYGYSTLWNTYEIEVKTAEPSAVHFQTMVTYDPKTETMNFEKVVRLDKYGDTAKCTASVRLEPLCHCKK</sequence>
<dbReference type="GO" id="GO:0005615">
    <property type="term" value="C:extracellular space"/>
    <property type="evidence" value="ECO:0007669"/>
    <property type="project" value="TreeGrafter"/>
</dbReference>
<evidence type="ECO:0000313" key="2">
    <source>
        <dbReference type="Proteomes" id="UP000008281"/>
    </source>
</evidence>
<dbReference type="InParanoid" id="E3NKM7"/>
<dbReference type="EMBL" id="DS268815">
    <property type="protein sequence ID" value="EFP02507.1"/>
    <property type="molecule type" value="Genomic_DNA"/>
</dbReference>
<dbReference type="OrthoDB" id="5782315at2759"/>
<dbReference type="eggNOG" id="KOG0842">
    <property type="taxonomic scope" value="Eukaryota"/>
</dbReference>
<dbReference type="SUPFAM" id="SSF53649">
    <property type="entry name" value="Alkaline phosphatase-like"/>
    <property type="match status" value="1"/>
</dbReference>
<dbReference type="Gene3D" id="3.40.720.10">
    <property type="entry name" value="Alkaline Phosphatase, subunit A"/>
    <property type="match status" value="1"/>
</dbReference>
<dbReference type="Proteomes" id="UP000008281">
    <property type="component" value="Unassembled WGS sequence"/>
</dbReference>
<dbReference type="OMA" id="CHARCIF"/>
<dbReference type="AlphaFoldDB" id="E3NKM7"/>
<gene>
    <name evidence="1" type="ORF">CRE_30533</name>
</gene>
<organism evidence="2">
    <name type="scientific">Caenorhabditis remanei</name>
    <name type="common">Caenorhabditis vulgaris</name>
    <dbReference type="NCBI Taxonomy" id="31234"/>
    <lineage>
        <taxon>Eukaryota</taxon>
        <taxon>Metazoa</taxon>
        <taxon>Ecdysozoa</taxon>
        <taxon>Nematoda</taxon>
        <taxon>Chromadorea</taxon>
        <taxon>Rhabditida</taxon>
        <taxon>Rhabditina</taxon>
        <taxon>Rhabditomorpha</taxon>
        <taxon>Rhabditoidea</taxon>
        <taxon>Rhabditidae</taxon>
        <taxon>Peloderinae</taxon>
        <taxon>Caenorhabditis</taxon>
    </lineage>
</organism>
<dbReference type="PANTHER" id="PTHR10974">
    <property type="entry name" value="FI08016P-RELATED"/>
    <property type="match status" value="1"/>
</dbReference>
<dbReference type="CDD" id="cd16021">
    <property type="entry name" value="ALP_like"/>
    <property type="match status" value="1"/>
</dbReference>
<dbReference type="Pfam" id="PF02995">
    <property type="entry name" value="DUF229"/>
    <property type="match status" value="1"/>
</dbReference>
<dbReference type="FunCoup" id="E3NKM7">
    <property type="interactions" value="1"/>
</dbReference>
<dbReference type="PANTHER" id="PTHR10974:SF5">
    <property type="entry name" value="SULFATASE DOMAIN-CONTAINING PROTEIN"/>
    <property type="match status" value="1"/>
</dbReference>
<evidence type="ECO:0000313" key="1">
    <source>
        <dbReference type="EMBL" id="EFP02507.1"/>
    </source>
</evidence>
<dbReference type="STRING" id="31234.E3NKM7"/>
<reference evidence="1" key="1">
    <citation type="submission" date="2007-07" db="EMBL/GenBank/DDBJ databases">
        <title>PCAP assembly of the Caenorhabditis remanei genome.</title>
        <authorList>
            <consortium name="The Caenorhabditis remanei Sequencing Consortium"/>
            <person name="Wilson R.K."/>
        </authorList>
    </citation>
    <scope>NUCLEOTIDE SEQUENCE [LARGE SCALE GENOMIC DNA]</scope>
    <source>
        <strain evidence="1">PB4641</strain>
    </source>
</reference>
<accession>E3NKM7</accession>
<proteinExistence type="predicted"/>